<dbReference type="EMBL" id="JABWDY010007730">
    <property type="protein sequence ID" value="KAF5202718.1"/>
    <property type="molecule type" value="Genomic_DNA"/>
</dbReference>
<evidence type="ECO:0000313" key="2">
    <source>
        <dbReference type="EMBL" id="KAF5202718.1"/>
    </source>
</evidence>
<feature type="compositionally biased region" description="Basic and acidic residues" evidence="1">
    <location>
        <begin position="16"/>
        <end position="25"/>
    </location>
</feature>
<organism evidence="2 3">
    <name type="scientific">Thalictrum thalictroides</name>
    <name type="common">Rue-anemone</name>
    <name type="synonym">Anemone thalictroides</name>
    <dbReference type="NCBI Taxonomy" id="46969"/>
    <lineage>
        <taxon>Eukaryota</taxon>
        <taxon>Viridiplantae</taxon>
        <taxon>Streptophyta</taxon>
        <taxon>Embryophyta</taxon>
        <taxon>Tracheophyta</taxon>
        <taxon>Spermatophyta</taxon>
        <taxon>Magnoliopsida</taxon>
        <taxon>Ranunculales</taxon>
        <taxon>Ranunculaceae</taxon>
        <taxon>Thalictroideae</taxon>
        <taxon>Thalictrum</taxon>
    </lineage>
</organism>
<evidence type="ECO:0000256" key="1">
    <source>
        <dbReference type="SAM" id="MobiDB-lite"/>
    </source>
</evidence>
<name>A0A7J6X1Q6_THATH</name>
<gene>
    <name evidence="2" type="ORF">FRX31_007694</name>
</gene>
<proteinExistence type="predicted"/>
<sequence length="101" mass="11471">VFRCQLRRSNPFYSRDLPKHEDTDKPLCVGGHPVVETSPMDSSTSSSDSNICRLLQRFQQNQLNKENRVLVCILILQLQGQQLQSSGIDQVQRIPSCSCRP</sequence>
<protein>
    <submittedName>
        <fullName evidence="2">Uncharacterized protein</fullName>
    </submittedName>
</protein>
<keyword evidence="3" id="KW-1185">Reference proteome</keyword>
<feature type="compositionally biased region" description="Low complexity" evidence="1">
    <location>
        <begin position="37"/>
        <end position="48"/>
    </location>
</feature>
<accession>A0A7J6X1Q6</accession>
<feature type="non-terminal residue" evidence="2">
    <location>
        <position position="1"/>
    </location>
</feature>
<feature type="region of interest" description="Disordered" evidence="1">
    <location>
        <begin position="15"/>
        <end position="48"/>
    </location>
</feature>
<dbReference type="AlphaFoldDB" id="A0A7J6X1Q6"/>
<evidence type="ECO:0000313" key="3">
    <source>
        <dbReference type="Proteomes" id="UP000554482"/>
    </source>
</evidence>
<dbReference type="Proteomes" id="UP000554482">
    <property type="component" value="Unassembled WGS sequence"/>
</dbReference>
<reference evidence="2 3" key="1">
    <citation type="submission" date="2020-06" db="EMBL/GenBank/DDBJ databases">
        <title>Transcriptomic and genomic resources for Thalictrum thalictroides and T. hernandezii: Facilitating candidate gene discovery in an emerging model plant lineage.</title>
        <authorList>
            <person name="Arias T."/>
            <person name="Riano-Pachon D.M."/>
            <person name="Di Stilio V.S."/>
        </authorList>
    </citation>
    <scope>NUCLEOTIDE SEQUENCE [LARGE SCALE GENOMIC DNA]</scope>
    <source>
        <strain evidence="3">cv. WT478/WT964</strain>
        <tissue evidence="2">Leaves</tissue>
    </source>
</reference>
<comment type="caution">
    <text evidence="2">The sequence shown here is derived from an EMBL/GenBank/DDBJ whole genome shotgun (WGS) entry which is preliminary data.</text>
</comment>